<accession>A0A8H4Q3H5</accession>
<dbReference type="Gene3D" id="3.40.50.1000">
    <property type="entry name" value="HAD superfamily/HAD-like"/>
    <property type="match status" value="1"/>
</dbReference>
<dbReference type="AlphaFoldDB" id="A0A8H4Q3H5"/>
<dbReference type="InterPro" id="IPR023198">
    <property type="entry name" value="PGP-like_dom2"/>
</dbReference>
<reference evidence="1 2" key="1">
    <citation type="journal article" date="2020" name="G3 (Bethesda)">
        <title>Genetic Underpinnings of Host Manipulation by Ophiocordyceps as Revealed by Comparative Transcriptomics.</title>
        <authorList>
            <person name="Will I."/>
            <person name="Das B."/>
            <person name="Trinh T."/>
            <person name="Brachmann A."/>
            <person name="Ohm R.A."/>
            <person name="de Bekker C."/>
        </authorList>
    </citation>
    <scope>NUCLEOTIDE SEQUENCE [LARGE SCALE GENOMIC DNA]</scope>
    <source>
        <strain evidence="1 2">EC05</strain>
    </source>
</reference>
<dbReference type="Proteomes" id="UP000562929">
    <property type="component" value="Unassembled WGS sequence"/>
</dbReference>
<proteinExistence type="predicted"/>
<dbReference type="PANTHER" id="PTHR18901:SF38">
    <property type="entry name" value="PSEUDOURIDINE-5'-PHOSPHATASE"/>
    <property type="match status" value="1"/>
</dbReference>
<dbReference type="InterPro" id="IPR023214">
    <property type="entry name" value="HAD_sf"/>
</dbReference>
<dbReference type="FunFam" id="1.10.150.240:FF:000001">
    <property type="entry name" value="Haloacid dehalogenase-like hydrolase domain"/>
    <property type="match status" value="1"/>
</dbReference>
<name>A0A8H4Q3H5_9HYPO</name>
<dbReference type="NCBIfam" id="TIGR01509">
    <property type="entry name" value="HAD-SF-IA-v3"/>
    <property type="match status" value="1"/>
</dbReference>
<dbReference type="GO" id="GO:0016791">
    <property type="term" value="F:phosphatase activity"/>
    <property type="evidence" value="ECO:0007669"/>
    <property type="project" value="TreeGrafter"/>
</dbReference>
<dbReference type="OrthoDB" id="40579at2759"/>
<organism evidence="1 2">
    <name type="scientific">Ophiocordyceps camponoti-floridani</name>
    <dbReference type="NCBI Taxonomy" id="2030778"/>
    <lineage>
        <taxon>Eukaryota</taxon>
        <taxon>Fungi</taxon>
        <taxon>Dikarya</taxon>
        <taxon>Ascomycota</taxon>
        <taxon>Pezizomycotina</taxon>
        <taxon>Sordariomycetes</taxon>
        <taxon>Hypocreomycetidae</taxon>
        <taxon>Hypocreales</taxon>
        <taxon>Ophiocordycipitaceae</taxon>
        <taxon>Ophiocordyceps</taxon>
    </lineage>
</organism>
<gene>
    <name evidence="1" type="ORF">GQ602_005549</name>
</gene>
<protein>
    <submittedName>
        <fullName evidence="1">HAD-like domain protein</fullName>
    </submittedName>
</protein>
<dbReference type="Pfam" id="PF00702">
    <property type="entry name" value="Hydrolase"/>
    <property type="match status" value="1"/>
</dbReference>
<keyword evidence="2" id="KW-1185">Reference proteome</keyword>
<dbReference type="EMBL" id="JAACLJ010000006">
    <property type="protein sequence ID" value="KAF4584176.1"/>
    <property type="molecule type" value="Genomic_DNA"/>
</dbReference>
<dbReference type="InterPro" id="IPR036412">
    <property type="entry name" value="HAD-like_sf"/>
</dbReference>
<evidence type="ECO:0000313" key="1">
    <source>
        <dbReference type="EMBL" id="KAF4584176.1"/>
    </source>
</evidence>
<sequence length="261" mass="28897">MDGLLLDTEDLYTHCTNLVLKRHGRDPMPWTVKARFQGRPGPVVARIFHEWAKLPISQEQYVCELSALHRVHFPRSKPLPGVVDLLRRLARTSTHLALASSSHTANFELKTTHLSFLFDDFFPPHRRVLGDDERLDPGRGKPMPDIFQLALQTINRSLAEGERPVQPDECLVFEDSVAGVEAGRRAGMRVIWCPHADIRDVWAGHEADVLAGRTGQAGPGVEPDEVGHRGDGWGEQVASLEAFPLARYGIGDGEGPEPEGA</sequence>
<dbReference type="InterPro" id="IPR006439">
    <property type="entry name" value="HAD-SF_hydro_IA"/>
</dbReference>
<evidence type="ECO:0000313" key="2">
    <source>
        <dbReference type="Proteomes" id="UP000562929"/>
    </source>
</evidence>
<dbReference type="SUPFAM" id="SSF56784">
    <property type="entry name" value="HAD-like"/>
    <property type="match status" value="1"/>
</dbReference>
<comment type="caution">
    <text evidence="1">The sequence shown here is derived from an EMBL/GenBank/DDBJ whole genome shotgun (WGS) entry which is preliminary data.</text>
</comment>
<dbReference type="Gene3D" id="1.10.150.240">
    <property type="entry name" value="Putative phosphatase, domain 2"/>
    <property type="match status" value="1"/>
</dbReference>
<dbReference type="PANTHER" id="PTHR18901">
    <property type="entry name" value="2-DEOXYGLUCOSE-6-PHOSPHATE PHOSPHATASE 2"/>
    <property type="match status" value="1"/>
</dbReference>